<reference evidence="2" key="1">
    <citation type="submission" date="2018-05" db="EMBL/GenBank/DDBJ databases">
        <authorList>
            <person name="Lanie J.A."/>
            <person name="Ng W.-L."/>
            <person name="Kazmierczak K.M."/>
            <person name="Andrzejewski T.M."/>
            <person name="Davidsen T.M."/>
            <person name="Wayne K.J."/>
            <person name="Tettelin H."/>
            <person name="Glass J.I."/>
            <person name="Rusch D."/>
            <person name="Podicherti R."/>
            <person name="Tsui H.-C.T."/>
            <person name="Winkler M.E."/>
        </authorList>
    </citation>
    <scope>NUCLEOTIDE SEQUENCE</scope>
</reference>
<organism evidence="2">
    <name type="scientific">marine metagenome</name>
    <dbReference type="NCBI Taxonomy" id="408172"/>
    <lineage>
        <taxon>unclassified sequences</taxon>
        <taxon>metagenomes</taxon>
        <taxon>ecological metagenomes</taxon>
    </lineage>
</organism>
<dbReference type="EMBL" id="UINC01006688">
    <property type="protein sequence ID" value="SVA29054.1"/>
    <property type="molecule type" value="Genomic_DNA"/>
</dbReference>
<dbReference type="NCBIfam" id="NF005559">
    <property type="entry name" value="PRK07231.1"/>
    <property type="match status" value="1"/>
</dbReference>
<dbReference type="PANTHER" id="PTHR43943:SF2">
    <property type="entry name" value="DEHYDROGENASE_REDUCTASE 4"/>
    <property type="match status" value="1"/>
</dbReference>
<dbReference type="PRINTS" id="PR00081">
    <property type="entry name" value="GDHRDH"/>
</dbReference>
<name>A0A381UM45_9ZZZZ</name>
<dbReference type="InterPro" id="IPR036291">
    <property type="entry name" value="NAD(P)-bd_dom_sf"/>
</dbReference>
<proteinExistence type="inferred from homology"/>
<evidence type="ECO:0000313" key="2">
    <source>
        <dbReference type="EMBL" id="SVA29054.1"/>
    </source>
</evidence>
<dbReference type="SUPFAM" id="SSF51735">
    <property type="entry name" value="NAD(P)-binding Rossmann-fold domains"/>
    <property type="match status" value="1"/>
</dbReference>
<dbReference type="FunFam" id="3.40.50.720:FF:000084">
    <property type="entry name" value="Short-chain dehydrogenase reductase"/>
    <property type="match status" value="1"/>
</dbReference>
<dbReference type="NCBIfam" id="NF005446">
    <property type="entry name" value="PRK07035.1"/>
    <property type="match status" value="1"/>
</dbReference>
<evidence type="ECO:0000256" key="1">
    <source>
        <dbReference type="ARBA" id="ARBA00006484"/>
    </source>
</evidence>
<comment type="similarity">
    <text evidence="1">Belongs to the short-chain dehydrogenases/reductases (SDR) family.</text>
</comment>
<dbReference type="Gene3D" id="3.40.50.720">
    <property type="entry name" value="NAD(P)-binding Rossmann-like Domain"/>
    <property type="match status" value="1"/>
</dbReference>
<accession>A0A381UM45</accession>
<dbReference type="PANTHER" id="PTHR43943">
    <property type="entry name" value="DEHYDROGENASE/REDUCTASE (SDR FAMILY) MEMBER 4"/>
    <property type="match status" value="1"/>
</dbReference>
<sequence length="255" mass="27454">MKIPSMFDLSEKVALVSGASRGIGAAVARTLAEFGAEVILTSRRIENLKEVELQIKESGKKASCMACHNGELGEIEELFKEIRQTHGSLDILVNNAATNPYYGPVIDAEEKAWDKTLSVNLKGPFFMSQHAVRLMRENGGGAIVNVSSINGKIPMRYQSIYSITKAGLIAMTQSFAKELGADNIRVNALLPGLTDTKFASALTQNEKLMKTVLPQIPLGRIAQPEEMSGMVLFLVSDAASYVTGSTFTVDGGILA</sequence>
<dbReference type="InterPro" id="IPR002347">
    <property type="entry name" value="SDR_fam"/>
</dbReference>
<dbReference type="PROSITE" id="PS00061">
    <property type="entry name" value="ADH_SHORT"/>
    <property type="match status" value="1"/>
</dbReference>
<gene>
    <name evidence="2" type="ORF">METZ01_LOCUS81908</name>
</gene>
<dbReference type="Pfam" id="PF13561">
    <property type="entry name" value="adh_short_C2"/>
    <property type="match status" value="1"/>
</dbReference>
<dbReference type="InterPro" id="IPR020904">
    <property type="entry name" value="Sc_DH/Rdtase_CS"/>
</dbReference>
<protein>
    <recommendedName>
        <fullName evidence="3">Short-chain dehydrogenase</fullName>
    </recommendedName>
</protein>
<evidence type="ECO:0008006" key="3">
    <source>
        <dbReference type="Google" id="ProtNLM"/>
    </source>
</evidence>
<dbReference type="PRINTS" id="PR00080">
    <property type="entry name" value="SDRFAMILY"/>
</dbReference>
<dbReference type="AlphaFoldDB" id="A0A381UM45"/>
<dbReference type="CDD" id="cd05233">
    <property type="entry name" value="SDR_c"/>
    <property type="match status" value="1"/>
</dbReference>